<dbReference type="Proteomes" id="UP000187485">
    <property type="component" value="Unassembled WGS sequence"/>
</dbReference>
<dbReference type="GO" id="GO:0009898">
    <property type="term" value="C:cytoplasmic side of plasma membrane"/>
    <property type="evidence" value="ECO:0007669"/>
    <property type="project" value="UniProtKB-UniRule"/>
</dbReference>
<accession>A0A1L8CS88</accession>
<organism evidence="8 9">
    <name type="scientific">Carboxydothermus pertinax</name>
    <dbReference type="NCBI Taxonomy" id="870242"/>
    <lineage>
        <taxon>Bacteria</taxon>
        <taxon>Bacillati</taxon>
        <taxon>Bacillota</taxon>
        <taxon>Clostridia</taxon>
        <taxon>Thermoanaerobacterales</taxon>
        <taxon>Thermoanaerobacteraceae</taxon>
        <taxon>Carboxydothermus</taxon>
    </lineage>
</organism>
<dbReference type="GO" id="GO:0032153">
    <property type="term" value="C:cell division site"/>
    <property type="evidence" value="ECO:0007669"/>
    <property type="project" value="UniProtKB-UniRule"/>
</dbReference>
<dbReference type="InterPro" id="IPR050696">
    <property type="entry name" value="FtsA/MreB"/>
</dbReference>
<keyword evidence="1 5" id="KW-1003">Cell membrane</keyword>
<evidence type="ECO:0000256" key="3">
    <source>
        <dbReference type="ARBA" id="ARBA00023136"/>
    </source>
</evidence>
<dbReference type="SMART" id="SM00842">
    <property type="entry name" value="FtsA"/>
    <property type="match status" value="1"/>
</dbReference>
<proteinExistence type="inferred from homology"/>
<evidence type="ECO:0000256" key="4">
    <source>
        <dbReference type="ARBA" id="ARBA00023306"/>
    </source>
</evidence>
<feature type="domain" description="SHS2" evidence="7">
    <location>
        <begin position="7"/>
        <end position="195"/>
    </location>
</feature>
<reference evidence="9" key="1">
    <citation type="submission" date="2016-12" db="EMBL/GenBank/DDBJ databases">
        <title>Draft Genome Sequences od Carboxydothermus pertinax and islandicus, Hydrogenogenic Carboxydotrophic Bacteria.</title>
        <authorList>
            <person name="Fukuyama Y."/>
            <person name="Ohmae K."/>
            <person name="Yoneda Y."/>
            <person name="Yoshida T."/>
            <person name="Sako Y."/>
        </authorList>
    </citation>
    <scope>NUCLEOTIDE SEQUENCE [LARGE SCALE GENOMIC DNA]</scope>
    <source>
        <strain evidence="9">Ug1</strain>
    </source>
</reference>
<evidence type="ECO:0000259" key="7">
    <source>
        <dbReference type="SMART" id="SM00842"/>
    </source>
</evidence>
<evidence type="ECO:0000256" key="1">
    <source>
        <dbReference type="ARBA" id="ARBA00022475"/>
    </source>
</evidence>
<evidence type="ECO:0000313" key="8">
    <source>
        <dbReference type="EMBL" id="GAV21783.1"/>
    </source>
</evidence>
<comment type="function">
    <text evidence="5 6">Cell division protein that is involved in the assembly of the Z ring. May serve as a membrane anchor for the Z ring.</text>
</comment>
<keyword evidence="9" id="KW-1185">Reference proteome</keyword>
<dbReference type="Gene3D" id="3.30.1490.110">
    <property type="match status" value="1"/>
</dbReference>
<sequence length="410" mass="43751">MAKKEMIAVVDIGSSKVVALIGEIDADGQVTLLGLGETAASGIKKGAIVDIEGTVKAIKSSLEKAEQIVGYSINSAVVSFTAPSIMSLNNKSVVAVTNLEREITPEDVNRVLNATKIVPIPPDKKIIKAIPRFYTVDGFSGVIDPIGMTGSRLEAETHIIAVSQSTFANLQKVTSRAGLNVLEFIPAILASAEAVLYPAEKELGCLLIDIGAGTMELTIYYEGSLFFTGAIPVGDQYITNDLAIGLRTPLAMAEKLKVEAGIALARLVEDDEYLEVENVGGTDKQKVSKQMVAAIIEARVREMFELARKEVRESGFTGLLPGGVILTGGGAMLPGVREVAQEIFDLPVRVGIPGGLGNLPTNLITPRYASAIGALMLAVKQYQEEPEDHDGMDFLSQLIQKIKSFFSELF</sequence>
<comment type="subunit">
    <text evidence="5">Self-interacts. Interacts with FtsZ.</text>
</comment>
<dbReference type="SUPFAM" id="SSF53067">
    <property type="entry name" value="Actin-like ATPase domain"/>
    <property type="match status" value="2"/>
</dbReference>
<comment type="subcellular location">
    <subcellularLocation>
        <location evidence="5">Cell membrane</location>
        <topology evidence="5">Peripheral membrane protein</topology>
        <orientation evidence="5">Cytoplasmic side</orientation>
    </subcellularLocation>
    <text evidence="5">Localizes to the Z ring in an FtsZ-dependent manner. Targeted to the membrane through a conserved C-terminal amphipathic helix.</text>
</comment>
<evidence type="ECO:0000313" key="9">
    <source>
        <dbReference type="Proteomes" id="UP000187485"/>
    </source>
</evidence>
<dbReference type="InterPro" id="IPR003494">
    <property type="entry name" value="SHS2_FtsA"/>
</dbReference>
<dbReference type="InterPro" id="IPR043129">
    <property type="entry name" value="ATPase_NBD"/>
</dbReference>
<evidence type="ECO:0000256" key="6">
    <source>
        <dbReference type="PIRNR" id="PIRNR003101"/>
    </source>
</evidence>
<protein>
    <recommendedName>
        <fullName evidence="5 6">Cell division protein FtsA</fullName>
    </recommendedName>
</protein>
<gene>
    <name evidence="5" type="primary">ftsA</name>
    <name evidence="8" type="ORF">cpu_02930</name>
</gene>
<dbReference type="GO" id="GO:0043093">
    <property type="term" value="P:FtsZ-dependent cytokinesis"/>
    <property type="evidence" value="ECO:0007669"/>
    <property type="project" value="UniProtKB-UniRule"/>
</dbReference>
<dbReference type="Gene3D" id="3.30.420.40">
    <property type="match status" value="2"/>
</dbReference>
<dbReference type="RefSeq" id="WP_159433962.1">
    <property type="nucleotide sequence ID" value="NZ_BDJK01000006.1"/>
</dbReference>
<dbReference type="OrthoDB" id="9768127at2"/>
<dbReference type="PANTHER" id="PTHR32432">
    <property type="entry name" value="CELL DIVISION PROTEIN FTSA-RELATED"/>
    <property type="match status" value="1"/>
</dbReference>
<dbReference type="STRING" id="870242.cpu_02930"/>
<dbReference type="PANTHER" id="PTHR32432:SF4">
    <property type="entry name" value="CELL DIVISION PROTEIN FTSA"/>
    <property type="match status" value="1"/>
</dbReference>
<dbReference type="EMBL" id="BDJK01000006">
    <property type="protein sequence ID" value="GAV21783.1"/>
    <property type="molecule type" value="Genomic_DNA"/>
</dbReference>
<dbReference type="HAMAP" id="MF_02033">
    <property type="entry name" value="FtsA"/>
    <property type="match status" value="1"/>
</dbReference>
<comment type="caution">
    <text evidence="8">The sequence shown here is derived from an EMBL/GenBank/DDBJ whole genome shotgun (WGS) entry which is preliminary data.</text>
</comment>
<dbReference type="PIRSF" id="PIRSF003101">
    <property type="entry name" value="FtsA"/>
    <property type="match status" value="1"/>
</dbReference>
<keyword evidence="2 5" id="KW-0132">Cell division</keyword>
<dbReference type="Pfam" id="PF14450">
    <property type="entry name" value="FtsA"/>
    <property type="match status" value="1"/>
</dbReference>
<evidence type="ECO:0000256" key="5">
    <source>
        <dbReference type="HAMAP-Rule" id="MF_02033"/>
    </source>
</evidence>
<dbReference type="Pfam" id="PF02491">
    <property type="entry name" value="SHS2_FTSA"/>
    <property type="match status" value="1"/>
</dbReference>
<keyword evidence="3 5" id="KW-0472">Membrane</keyword>
<keyword evidence="4 5" id="KW-0131">Cell cycle</keyword>
<dbReference type="NCBIfam" id="TIGR01174">
    <property type="entry name" value="ftsA"/>
    <property type="match status" value="1"/>
</dbReference>
<dbReference type="CDD" id="cd24048">
    <property type="entry name" value="ASKHA_NBD_FtsA"/>
    <property type="match status" value="1"/>
</dbReference>
<evidence type="ECO:0000256" key="2">
    <source>
        <dbReference type="ARBA" id="ARBA00022618"/>
    </source>
</evidence>
<dbReference type="AlphaFoldDB" id="A0A1L8CS88"/>
<name>A0A1L8CS88_9THEO</name>
<dbReference type="InterPro" id="IPR020823">
    <property type="entry name" value="Cell_div_FtsA"/>
</dbReference>
<comment type="similarity">
    <text evidence="5 6">Belongs to the FtsA/MreB family.</text>
</comment>